<dbReference type="AlphaFoldDB" id="B6HQI6"/>
<accession>B6HQI6</accession>
<dbReference type="VEuPathDB" id="FungiDB:PCH_Pc22g06990"/>
<evidence type="ECO:0000313" key="1">
    <source>
        <dbReference type="EMBL" id="CAP97987.1"/>
    </source>
</evidence>
<gene>
    <name evidence="1" type="ORF">Pc22g06990</name>
    <name evidence="1" type="ORF">PCH_Pc22g06990</name>
</gene>
<reference evidence="1 2" key="1">
    <citation type="journal article" date="2008" name="Nat. Biotechnol.">
        <title>Genome sequencing and analysis of the filamentous fungus Penicillium chrysogenum.</title>
        <authorList>
            <person name="van den Berg M.A."/>
            <person name="Albang R."/>
            <person name="Albermann K."/>
            <person name="Badger J.H."/>
            <person name="Daran J.-M."/>
            <person name="Driessen A.J.M."/>
            <person name="Garcia-Estrada C."/>
            <person name="Fedorova N.D."/>
            <person name="Harris D.M."/>
            <person name="Heijne W.H.M."/>
            <person name="Joardar V.S."/>
            <person name="Kiel J.A.K.W."/>
            <person name="Kovalchuk A."/>
            <person name="Martin J.F."/>
            <person name="Nierman W.C."/>
            <person name="Nijland J.G."/>
            <person name="Pronk J.T."/>
            <person name="Roubos J.A."/>
            <person name="van der Klei I.J."/>
            <person name="van Peij N.N.M.E."/>
            <person name="Veenhuis M."/>
            <person name="von Doehren H."/>
            <person name="Wagner C."/>
            <person name="Wortman J.R."/>
            <person name="Bovenberg R.A.L."/>
        </authorList>
    </citation>
    <scope>NUCLEOTIDE SEQUENCE [LARGE SCALE GENOMIC DNA]</scope>
    <source>
        <strain evidence="2">ATCC 28089 / DSM 1075 / NRRL 1951 / Wisconsin 54-1255</strain>
    </source>
</reference>
<protein>
    <submittedName>
        <fullName evidence="1">Uncharacterized protein</fullName>
    </submittedName>
</protein>
<dbReference type="Proteomes" id="UP000000724">
    <property type="component" value="Contig Pc00c22"/>
</dbReference>
<name>B6HQI6_PENRW</name>
<evidence type="ECO:0000313" key="2">
    <source>
        <dbReference type="Proteomes" id="UP000000724"/>
    </source>
</evidence>
<keyword evidence="2" id="KW-1185">Reference proteome</keyword>
<organism evidence="1 2">
    <name type="scientific">Penicillium rubens (strain ATCC 28089 / DSM 1075 / NRRL 1951 / Wisconsin 54-1255)</name>
    <name type="common">Penicillium chrysogenum</name>
    <dbReference type="NCBI Taxonomy" id="500485"/>
    <lineage>
        <taxon>Eukaryota</taxon>
        <taxon>Fungi</taxon>
        <taxon>Dikarya</taxon>
        <taxon>Ascomycota</taxon>
        <taxon>Pezizomycotina</taxon>
        <taxon>Eurotiomycetes</taxon>
        <taxon>Eurotiomycetidae</taxon>
        <taxon>Eurotiales</taxon>
        <taxon>Aspergillaceae</taxon>
        <taxon>Penicillium</taxon>
        <taxon>Penicillium chrysogenum species complex</taxon>
    </lineage>
</organism>
<sequence length="121" mass="13503">MTFVFFTGKWTGPPMAHSVNCSISSWTILNAIIYWDNKAPIYMVSLAEQYRQSTKTNPSKSIGITPYSVLSLENIILQIGLPRIARTNQRYLIAHSSQWGVPVHSGPPCAENGQYMGARLD</sequence>
<dbReference type="EMBL" id="AM920437">
    <property type="protein sequence ID" value="CAP97987.1"/>
    <property type="molecule type" value="Genomic_DNA"/>
</dbReference>
<proteinExistence type="predicted"/>
<dbReference type="HOGENOM" id="CLU_2038830_0_0_1"/>